<dbReference type="Proteomes" id="UP000477083">
    <property type="component" value="Unassembled WGS sequence"/>
</dbReference>
<feature type="transmembrane region" description="Helical" evidence="1">
    <location>
        <begin position="108"/>
        <end position="132"/>
    </location>
</feature>
<dbReference type="InterPro" id="IPR002823">
    <property type="entry name" value="DUF112_TM"/>
</dbReference>
<reference evidence="3 4" key="1">
    <citation type="submission" date="2020-01" db="EMBL/GenBank/DDBJ databases">
        <title>Frigidibacter albus SP32T (=CGMCC 1.13995T).</title>
        <authorList>
            <person name="Liao X."/>
        </authorList>
    </citation>
    <scope>NUCLEOTIDE SEQUENCE [LARGE SCALE GENOMIC DNA]</scope>
    <source>
        <strain evidence="3 4">SP32</strain>
    </source>
</reference>
<evidence type="ECO:0000313" key="4">
    <source>
        <dbReference type="Proteomes" id="UP000477083"/>
    </source>
</evidence>
<feature type="transmembrane region" description="Helical" evidence="1">
    <location>
        <begin position="470"/>
        <end position="490"/>
    </location>
</feature>
<evidence type="ECO:0000259" key="2">
    <source>
        <dbReference type="Pfam" id="PF01970"/>
    </source>
</evidence>
<gene>
    <name evidence="3" type="ORF">GS660_17755</name>
</gene>
<dbReference type="PANTHER" id="PTHR35342">
    <property type="entry name" value="TRICARBOXYLIC TRANSPORT PROTEIN"/>
    <property type="match status" value="1"/>
</dbReference>
<dbReference type="EMBL" id="WWNR01000013">
    <property type="protein sequence ID" value="MZQ90941.1"/>
    <property type="molecule type" value="Genomic_DNA"/>
</dbReference>
<feature type="transmembrane region" description="Helical" evidence="1">
    <location>
        <begin position="152"/>
        <end position="179"/>
    </location>
</feature>
<organism evidence="3 4">
    <name type="scientific">Frigidibacter albus</name>
    <dbReference type="NCBI Taxonomy" id="1465486"/>
    <lineage>
        <taxon>Bacteria</taxon>
        <taxon>Pseudomonadati</taxon>
        <taxon>Pseudomonadota</taxon>
        <taxon>Alphaproteobacteria</taxon>
        <taxon>Rhodobacterales</taxon>
        <taxon>Paracoccaceae</taxon>
        <taxon>Frigidibacter</taxon>
    </lineage>
</organism>
<evidence type="ECO:0000313" key="3">
    <source>
        <dbReference type="EMBL" id="MZQ90941.1"/>
    </source>
</evidence>
<feature type="transmembrane region" description="Helical" evidence="1">
    <location>
        <begin position="45"/>
        <end position="69"/>
    </location>
</feature>
<keyword evidence="4" id="KW-1185">Reference proteome</keyword>
<evidence type="ECO:0000256" key="1">
    <source>
        <dbReference type="SAM" id="Phobius"/>
    </source>
</evidence>
<name>A0A6L8VMC3_9RHOB</name>
<keyword evidence="1" id="KW-0812">Transmembrane</keyword>
<sequence length="501" mass="52058">MDVLGNLALGLSVSFQPINLLYCFIGTLLGTVIGVLPGIGPLATIAMLLPITFGLSPEGSLIMLAGIYYGSQYGGSTTAILLKLPGETASAVTTIDGYQMAQKGRAGAALAGAAIGSFFAGTVATLLIALVARPLTLLAFNFSPAEYFSLMVVGLVSSIALASGSILKALGVIFLGLMLGLTGTDVYTGAARFTFGVRELLDGLQFVAIAVGLFGISEIMRNLEHPGGAPASLAPVGRLMPTREEFRRMVAPMLRGTAIGSFLGVLPGGGALLSSFVAYTVEKKVSRHASEIGHGAIEGVVAPESANNAGAQTSFIPMLALGIPSNVVMALMIGALMIQGVVPGPGVINNNPTLFWGLVVSMWVGNAMLLVLNLPLVGLWVKLLQIPYSILFPVIVAFCCIGVYSVSNSAFGVYQIAVAGGLGYLLMKLDCELAPFILGFILGPMIEENFRRAMLISGGDATVFVTRPISAGLLLAAAVVLFVVMLPAIIRKRKEVFVEES</sequence>
<dbReference type="Pfam" id="PF01970">
    <property type="entry name" value="TctA"/>
    <property type="match status" value="1"/>
</dbReference>
<proteinExistence type="predicted"/>
<feature type="transmembrane region" description="Helical" evidence="1">
    <location>
        <begin position="258"/>
        <end position="281"/>
    </location>
</feature>
<feature type="transmembrane region" description="Helical" evidence="1">
    <location>
        <begin position="20"/>
        <end position="39"/>
    </location>
</feature>
<protein>
    <submittedName>
        <fullName evidence="3">Tripartite tricarboxylate transporter permease</fullName>
    </submittedName>
</protein>
<dbReference type="RefSeq" id="WP_161348325.1">
    <property type="nucleotide sequence ID" value="NZ_BMGW01000013.1"/>
</dbReference>
<feature type="transmembrane region" description="Helical" evidence="1">
    <location>
        <begin position="354"/>
        <end position="374"/>
    </location>
</feature>
<comment type="caution">
    <text evidence="3">The sequence shown here is derived from an EMBL/GenBank/DDBJ whole genome shotgun (WGS) entry which is preliminary data.</text>
</comment>
<feature type="transmembrane region" description="Helical" evidence="1">
    <location>
        <begin position="319"/>
        <end position="342"/>
    </location>
</feature>
<dbReference type="PANTHER" id="PTHR35342:SF5">
    <property type="entry name" value="TRICARBOXYLIC TRANSPORT PROTEIN"/>
    <property type="match status" value="1"/>
</dbReference>
<feature type="transmembrane region" description="Helical" evidence="1">
    <location>
        <begin position="386"/>
        <end position="404"/>
    </location>
</feature>
<dbReference type="OrthoDB" id="9791872at2"/>
<keyword evidence="1" id="KW-1133">Transmembrane helix</keyword>
<accession>A0A6L8VMC3</accession>
<dbReference type="AlphaFoldDB" id="A0A6L8VMC3"/>
<keyword evidence="1" id="KW-0472">Membrane</keyword>
<feature type="domain" description="DUF112" evidence="2">
    <location>
        <begin position="20"/>
        <end position="438"/>
    </location>
</feature>